<reference evidence="2" key="1">
    <citation type="journal article" date="2023" name="G3 (Bethesda)">
        <title>A reference genome for the long-term kleptoplast-retaining sea slug Elysia crispata morphotype clarki.</title>
        <authorList>
            <person name="Eastman K.E."/>
            <person name="Pendleton A.L."/>
            <person name="Shaikh M.A."/>
            <person name="Suttiyut T."/>
            <person name="Ogas R."/>
            <person name="Tomko P."/>
            <person name="Gavelis G."/>
            <person name="Widhalm J.R."/>
            <person name="Wisecaver J.H."/>
        </authorList>
    </citation>
    <scope>NUCLEOTIDE SEQUENCE</scope>
    <source>
        <strain evidence="2">ECLA1</strain>
    </source>
</reference>
<keyword evidence="3" id="KW-1185">Reference proteome</keyword>
<name>A0AAE0ZJJ5_9GAST</name>
<comment type="caution">
    <text evidence="2">The sequence shown here is derived from an EMBL/GenBank/DDBJ whole genome shotgun (WGS) entry which is preliminary data.</text>
</comment>
<feature type="region of interest" description="Disordered" evidence="1">
    <location>
        <begin position="77"/>
        <end position="112"/>
    </location>
</feature>
<organism evidence="2 3">
    <name type="scientific">Elysia crispata</name>
    <name type="common">lettuce slug</name>
    <dbReference type="NCBI Taxonomy" id="231223"/>
    <lineage>
        <taxon>Eukaryota</taxon>
        <taxon>Metazoa</taxon>
        <taxon>Spiralia</taxon>
        <taxon>Lophotrochozoa</taxon>
        <taxon>Mollusca</taxon>
        <taxon>Gastropoda</taxon>
        <taxon>Heterobranchia</taxon>
        <taxon>Euthyneura</taxon>
        <taxon>Panpulmonata</taxon>
        <taxon>Sacoglossa</taxon>
        <taxon>Placobranchoidea</taxon>
        <taxon>Plakobranchidae</taxon>
        <taxon>Elysia</taxon>
    </lineage>
</organism>
<sequence>MARMTVSETESLAISSASLVADVIEPLADGSLYQYIPDPWRLDPTRGQQSGREPPTTSAQFTVKWFCARQKRYNRRRVAAAPKLDQQRPGRLPPCKSQRPGRLPPCKSQRPGRLLPCKSQRPGRLLPCKNSRIFKVV</sequence>
<evidence type="ECO:0000256" key="1">
    <source>
        <dbReference type="SAM" id="MobiDB-lite"/>
    </source>
</evidence>
<accession>A0AAE0ZJJ5</accession>
<dbReference type="AlphaFoldDB" id="A0AAE0ZJJ5"/>
<evidence type="ECO:0000313" key="3">
    <source>
        <dbReference type="Proteomes" id="UP001283361"/>
    </source>
</evidence>
<dbReference type="EMBL" id="JAWDGP010003866">
    <property type="protein sequence ID" value="KAK3770106.1"/>
    <property type="molecule type" value="Genomic_DNA"/>
</dbReference>
<protein>
    <submittedName>
        <fullName evidence="2">Uncharacterized protein</fullName>
    </submittedName>
</protein>
<gene>
    <name evidence="2" type="ORF">RRG08_007018</name>
</gene>
<dbReference type="Proteomes" id="UP001283361">
    <property type="component" value="Unassembled WGS sequence"/>
</dbReference>
<evidence type="ECO:0000313" key="2">
    <source>
        <dbReference type="EMBL" id="KAK3770106.1"/>
    </source>
</evidence>
<proteinExistence type="predicted"/>